<accession>A0A091BKW5</accession>
<proteinExistence type="predicted"/>
<name>A0A091BKW5_9GAMM</name>
<dbReference type="EMBL" id="AVCI01000001">
    <property type="protein sequence ID" value="KFN44935.1"/>
    <property type="molecule type" value="Genomic_DNA"/>
</dbReference>
<feature type="transmembrane region" description="Helical" evidence="1">
    <location>
        <begin position="12"/>
        <end position="33"/>
    </location>
</feature>
<keyword evidence="3" id="KW-1185">Reference proteome</keyword>
<comment type="caution">
    <text evidence="2">The sequence shown here is derived from an EMBL/GenBank/DDBJ whole genome shotgun (WGS) entry which is preliminary data.</text>
</comment>
<keyword evidence="1" id="KW-0472">Membrane</keyword>
<dbReference type="eggNOG" id="ENOG5030N69">
    <property type="taxonomic scope" value="Bacteria"/>
</dbReference>
<dbReference type="PATRIC" id="fig|1121015.4.peg.520"/>
<dbReference type="Proteomes" id="UP000029385">
    <property type="component" value="Unassembled WGS sequence"/>
</dbReference>
<evidence type="ECO:0000313" key="3">
    <source>
        <dbReference type="Proteomes" id="UP000029385"/>
    </source>
</evidence>
<organism evidence="2 3">
    <name type="scientific">Arenimonas oryziterrae DSM 21050 = YC6267</name>
    <dbReference type="NCBI Taxonomy" id="1121015"/>
    <lineage>
        <taxon>Bacteria</taxon>
        <taxon>Pseudomonadati</taxon>
        <taxon>Pseudomonadota</taxon>
        <taxon>Gammaproteobacteria</taxon>
        <taxon>Lysobacterales</taxon>
        <taxon>Lysobacteraceae</taxon>
        <taxon>Arenimonas</taxon>
    </lineage>
</organism>
<dbReference type="OrthoDB" id="5973527at2"/>
<keyword evidence="1" id="KW-1133">Transmembrane helix</keyword>
<protein>
    <submittedName>
        <fullName evidence="2">Uncharacterized protein</fullName>
    </submittedName>
</protein>
<keyword evidence="1" id="KW-0812">Transmembrane</keyword>
<evidence type="ECO:0000313" key="2">
    <source>
        <dbReference type="EMBL" id="KFN44935.1"/>
    </source>
</evidence>
<dbReference type="AlphaFoldDB" id="A0A091BKW5"/>
<dbReference type="RefSeq" id="WP_022969103.1">
    <property type="nucleotide sequence ID" value="NZ_ATVD01000002.1"/>
</dbReference>
<reference evidence="2 3" key="1">
    <citation type="submission" date="2013-09" db="EMBL/GenBank/DDBJ databases">
        <title>Genome sequencing of Arenimonas oryziterrae.</title>
        <authorList>
            <person name="Chen F."/>
            <person name="Wang G."/>
        </authorList>
    </citation>
    <scope>NUCLEOTIDE SEQUENCE [LARGE SCALE GENOMIC DNA]</scope>
    <source>
        <strain evidence="2 3">YC6267</strain>
    </source>
</reference>
<dbReference type="STRING" id="1121015.GCA_000420545_01471"/>
<sequence>MSAEGEKKSPLSHVPGILAGSAALIAALTTVYVNVRNGNREEAPAVPVRVATATAKPPVEVAKSPVQVVLHLDRVRTQNDGSMGSTDWTFEVNAAGDPLFSVPFKSLTDREGDNLAVPADAAHAAGKFELPATAPVVVAIRGWKRGWLPGEDVPDVIGQGRLVQGVSTLSIEVKSDKPDGADFVLYFSVTPAEGGQR</sequence>
<evidence type="ECO:0000256" key="1">
    <source>
        <dbReference type="SAM" id="Phobius"/>
    </source>
</evidence>
<gene>
    <name evidence="2" type="ORF">N789_02630</name>
</gene>